<feature type="transmembrane region" description="Helical" evidence="5">
    <location>
        <begin position="252"/>
        <end position="269"/>
    </location>
</feature>
<keyword evidence="3 5" id="KW-1133">Transmembrane helix</keyword>
<feature type="transmembrane region" description="Helical" evidence="5">
    <location>
        <begin position="70"/>
        <end position="92"/>
    </location>
</feature>
<feature type="transmembrane region" description="Helical" evidence="5">
    <location>
        <begin position="98"/>
        <end position="119"/>
    </location>
</feature>
<dbReference type="InterPro" id="IPR000620">
    <property type="entry name" value="EamA_dom"/>
</dbReference>
<keyword evidence="8" id="KW-1185">Reference proteome</keyword>
<feature type="transmembrane region" description="Helical" evidence="5">
    <location>
        <begin position="156"/>
        <end position="177"/>
    </location>
</feature>
<gene>
    <name evidence="7" type="ORF">GCM10007879_04610</name>
</gene>
<sequence length="307" mass="33347">MDQQQRTASDWIWLASLVLMWGSAFIAIKVAVETITPLWLVAIRMIMASALMIAFAKWQNIRLPQGWREWRAMIFLGSIGTAIPFILISYAAPDVPSAIAGLMMATIPFQILLFSLVFLPEEKATPVRILSLVIGFVGVALVIFGSEKFASADNLALLPFVLLILATTGYATNGIISRRMIDMPAMTKSYGAILVSSVVAILGAILFEPLPTSMTLPAFGGAAYLAVFSTWAGTVVYYRLVDKTSVAFCSQTSYLIPIVAVALGALIFGEQLSPIQLVGFFAIIFGILIAEGILKRKKRRRLPTPPA</sequence>
<comment type="subcellular location">
    <subcellularLocation>
        <location evidence="1">Membrane</location>
        <topology evidence="1">Multi-pass membrane protein</topology>
    </subcellularLocation>
</comment>
<dbReference type="RefSeq" id="WP_284361675.1">
    <property type="nucleotide sequence ID" value="NZ_BSNI01000001.1"/>
</dbReference>
<reference evidence="7" key="2">
    <citation type="submission" date="2023-01" db="EMBL/GenBank/DDBJ databases">
        <title>Draft genome sequence of Maritalea porphyrae strain NBRC 107169.</title>
        <authorList>
            <person name="Sun Q."/>
            <person name="Mori K."/>
        </authorList>
    </citation>
    <scope>NUCLEOTIDE SEQUENCE</scope>
    <source>
        <strain evidence="7">NBRC 107169</strain>
    </source>
</reference>
<dbReference type="InterPro" id="IPR050638">
    <property type="entry name" value="AA-Vitamin_Transporters"/>
</dbReference>
<comment type="caution">
    <text evidence="7">The sequence shown here is derived from an EMBL/GenBank/DDBJ whole genome shotgun (WGS) entry which is preliminary data.</text>
</comment>
<keyword evidence="4 5" id="KW-0472">Membrane</keyword>
<dbReference type="Pfam" id="PF00892">
    <property type="entry name" value="EamA"/>
    <property type="match status" value="2"/>
</dbReference>
<name>A0ABQ5UM56_9HYPH</name>
<evidence type="ECO:0000313" key="8">
    <source>
        <dbReference type="Proteomes" id="UP001161405"/>
    </source>
</evidence>
<dbReference type="PANTHER" id="PTHR32322:SF14">
    <property type="entry name" value="PROTEIN PAGO"/>
    <property type="match status" value="1"/>
</dbReference>
<feature type="transmembrane region" description="Helical" evidence="5">
    <location>
        <begin position="126"/>
        <end position="144"/>
    </location>
</feature>
<feature type="transmembrane region" description="Helical" evidence="5">
    <location>
        <begin position="219"/>
        <end position="240"/>
    </location>
</feature>
<organism evidence="7 8">
    <name type="scientific">Maritalea porphyrae</name>
    <dbReference type="NCBI Taxonomy" id="880732"/>
    <lineage>
        <taxon>Bacteria</taxon>
        <taxon>Pseudomonadati</taxon>
        <taxon>Pseudomonadota</taxon>
        <taxon>Alphaproteobacteria</taxon>
        <taxon>Hyphomicrobiales</taxon>
        <taxon>Devosiaceae</taxon>
        <taxon>Maritalea</taxon>
    </lineage>
</organism>
<evidence type="ECO:0000313" key="7">
    <source>
        <dbReference type="EMBL" id="GLQ16212.1"/>
    </source>
</evidence>
<feature type="domain" description="EamA" evidence="6">
    <location>
        <begin position="161"/>
        <end position="289"/>
    </location>
</feature>
<evidence type="ECO:0000256" key="5">
    <source>
        <dbReference type="SAM" id="Phobius"/>
    </source>
</evidence>
<evidence type="ECO:0000256" key="4">
    <source>
        <dbReference type="ARBA" id="ARBA00023136"/>
    </source>
</evidence>
<evidence type="ECO:0000256" key="3">
    <source>
        <dbReference type="ARBA" id="ARBA00022989"/>
    </source>
</evidence>
<evidence type="ECO:0000256" key="1">
    <source>
        <dbReference type="ARBA" id="ARBA00004141"/>
    </source>
</evidence>
<dbReference type="Proteomes" id="UP001161405">
    <property type="component" value="Unassembled WGS sequence"/>
</dbReference>
<feature type="transmembrane region" description="Helical" evidence="5">
    <location>
        <begin position="12"/>
        <end position="32"/>
    </location>
</feature>
<protein>
    <submittedName>
        <fullName evidence="7">ABC transporter permease</fullName>
    </submittedName>
</protein>
<proteinExistence type="predicted"/>
<evidence type="ECO:0000256" key="2">
    <source>
        <dbReference type="ARBA" id="ARBA00022692"/>
    </source>
</evidence>
<evidence type="ECO:0000259" key="6">
    <source>
        <dbReference type="Pfam" id="PF00892"/>
    </source>
</evidence>
<feature type="domain" description="EamA" evidence="6">
    <location>
        <begin position="12"/>
        <end position="143"/>
    </location>
</feature>
<feature type="transmembrane region" description="Helical" evidence="5">
    <location>
        <begin position="275"/>
        <end position="294"/>
    </location>
</feature>
<feature type="transmembrane region" description="Helical" evidence="5">
    <location>
        <begin position="38"/>
        <end position="58"/>
    </location>
</feature>
<dbReference type="SUPFAM" id="SSF103481">
    <property type="entry name" value="Multidrug resistance efflux transporter EmrE"/>
    <property type="match status" value="2"/>
</dbReference>
<reference evidence="7" key="1">
    <citation type="journal article" date="2014" name="Int. J. Syst. Evol. Microbiol.">
        <title>Complete genome of a new Firmicutes species belonging to the dominant human colonic microbiota ('Ruminococcus bicirculans') reveals two chromosomes and a selective capacity to utilize plant glucans.</title>
        <authorList>
            <consortium name="NISC Comparative Sequencing Program"/>
            <person name="Wegmann U."/>
            <person name="Louis P."/>
            <person name="Goesmann A."/>
            <person name="Henrissat B."/>
            <person name="Duncan S.H."/>
            <person name="Flint H.J."/>
        </authorList>
    </citation>
    <scope>NUCLEOTIDE SEQUENCE</scope>
    <source>
        <strain evidence="7">NBRC 107169</strain>
    </source>
</reference>
<accession>A0ABQ5UM56</accession>
<dbReference type="InterPro" id="IPR037185">
    <property type="entry name" value="EmrE-like"/>
</dbReference>
<feature type="transmembrane region" description="Helical" evidence="5">
    <location>
        <begin position="189"/>
        <end position="207"/>
    </location>
</feature>
<dbReference type="EMBL" id="BSNI01000001">
    <property type="protein sequence ID" value="GLQ16212.1"/>
    <property type="molecule type" value="Genomic_DNA"/>
</dbReference>
<dbReference type="PANTHER" id="PTHR32322">
    <property type="entry name" value="INNER MEMBRANE TRANSPORTER"/>
    <property type="match status" value="1"/>
</dbReference>
<keyword evidence="2 5" id="KW-0812">Transmembrane</keyword>